<name>A0A554X2F9_9BURK</name>
<evidence type="ECO:0000259" key="2">
    <source>
        <dbReference type="Pfam" id="PF16036"/>
    </source>
</evidence>
<reference evidence="3 4" key="1">
    <citation type="submission" date="2019-07" db="EMBL/GenBank/DDBJ databases">
        <title>Tepidimonas thermarum AA-1 draft genome.</title>
        <authorList>
            <person name="Da Costa M.S."/>
            <person name="Froufe H.J.C."/>
            <person name="Egas C."/>
            <person name="Albuquerque L."/>
        </authorList>
    </citation>
    <scope>NUCLEOTIDE SEQUENCE [LARGE SCALE GENOMIC DNA]</scope>
    <source>
        <strain evidence="3 4">AA-1</strain>
    </source>
</reference>
<keyword evidence="1" id="KW-0732">Signal</keyword>
<evidence type="ECO:0000313" key="3">
    <source>
        <dbReference type="EMBL" id="TSE29956.1"/>
    </source>
</evidence>
<dbReference type="InterPro" id="IPR016087">
    <property type="entry name" value="Chalcone_isomerase"/>
</dbReference>
<feature type="domain" description="Chalcone isomerase" evidence="2">
    <location>
        <begin position="128"/>
        <end position="210"/>
    </location>
</feature>
<dbReference type="RefSeq" id="WP_143902002.1">
    <property type="nucleotide sequence ID" value="NZ_VJOL01000018.1"/>
</dbReference>
<dbReference type="OrthoDB" id="8527419at2"/>
<accession>A0A554X2F9</accession>
<organism evidence="3 4">
    <name type="scientific">Tepidimonas thermarum</name>
    <dbReference type="NCBI Taxonomy" id="335431"/>
    <lineage>
        <taxon>Bacteria</taxon>
        <taxon>Pseudomonadati</taxon>
        <taxon>Pseudomonadota</taxon>
        <taxon>Betaproteobacteria</taxon>
        <taxon>Burkholderiales</taxon>
        <taxon>Tepidimonas</taxon>
    </lineage>
</organism>
<gene>
    <name evidence="3" type="ORF">Tther_01234</name>
</gene>
<proteinExistence type="predicted"/>
<comment type="caution">
    <text evidence="3">The sequence shown here is derived from an EMBL/GenBank/DDBJ whole genome shotgun (WGS) entry which is preliminary data.</text>
</comment>
<keyword evidence="4" id="KW-1185">Reference proteome</keyword>
<dbReference type="Proteomes" id="UP000318542">
    <property type="component" value="Unassembled WGS sequence"/>
</dbReference>
<feature type="signal peptide" evidence="1">
    <location>
        <begin position="1"/>
        <end position="37"/>
    </location>
</feature>
<dbReference type="Pfam" id="PF16036">
    <property type="entry name" value="Chalcone_3"/>
    <property type="match status" value="1"/>
</dbReference>
<dbReference type="EMBL" id="VJOL01000018">
    <property type="protein sequence ID" value="TSE29956.1"/>
    <property type="molecule type" value="Genomic_DNA"/>
</dbReference>
<sequence length="218" mass="23071">MWCSAPWCAPDGPRRLAAAAQVALTIAACGVPAIATATTTDTPAAVAPAPPTPDDPSARLLPGATVVGQGTLRYWGFAVYDATLLAAPGWRASDLGRQPLVLTLRYQRGFRGADIARRSLEEMRRAGPIDPADEAAWLAAMQRVFPDVRAGDRIAGLRQPGVGARFVLTDADGRQRILGDIADTRFAERFFGIWLAPTTSEPTLRQALLGPTATTAAP</sequence>
<evidence type="ECO:0000313" key="4">
    <source>
        <dbReference type="Proteomes" id="UP000318542"/>
    </source>
</evidence>
<feature type="chain" id="PRO_5022207097" description="Chalcone isomerase domain-containing protein" evidence="1">
    <location>
        <begin position="38"/>
        <end position="218"/>
    </location>
</feature>
<evidence type="ECO:0000256" key="1">
    <source>
        <dbReference type="SAM" id="SignalP"/>
    </source>
</evidence>
<protein>
    <recommendedName>
        <fullName evidence="2">Chalcone isomerase domain-containing protein</fullName>
    </recommendedName>
</protein>
<dbReference type="AlphaFoldDB" id="A0A554X2F9"/>